<gene>
    <name evidence="2" type="ORF">KSV97_09810</name>
</gene>
<evidence type="ECO:0000313" key="3">
    <source>
        <dbReference type="Proteomes" id="UP001196408"/>
    </source>
</evidence>
<dbReference type="Pfam" id="PF00534">
    <property type="entry name" value="Glycos_transf_1"/>
    <property type="match status" value="1"/>
</dbReference>
<dbReference type="PANTHER" id="PTHR45947:SF3">
    <property type="entry name" value="SULFOQUINOVOSYL TRANSFERASE SQD2"/>
    <property type="match status" value="1"/>
</dbReference>
<feature type="domain" description="Glycosyl transferase family 1" evidence="1">
    <location>
        <begin position="191"/>
        <end position="306"/>
    </location>
</feature>
<accession>A0AAW4N0E9</accession>
<organism evidence="2 3">
    <name type="scientific">Catenibacterium mitsuokai</name>
    <dbReference type="NCBI Taxonomy" id="100886"/>
    <lineage>
        <taxon>Bacteria</taxon>
        <taxon>Bacillati</taxon>
        <taxon>Bacillota</taxon>
        <taxon>Erysipelotrichia</taxon>
        <taxon>Erysipelotrichales</taxon>
        <taxon>Coprobacillaceae</taxon>
        <taxon>Catenibacterium</taxon>
    </lineage>
</organism>
<keyword evidence="2" id="KW-0328">Glycosyltransferase</keyword>
<dbReference type="EMBL" id="JAHOEF010000082">
    <property type="protein sequence ID" value="MBV3383499.1"/>
    <property type="molecule type" value="Genomic_DNA"/>
</dbReference>
<dbReference type="GO" id="GO:0016757">
    <property type="term" value="F:glycosyltransferase activity"/>
    <property type="evidence" value="ECO:0007669"/>
    <property type="project" value="UniProtKB-KW"/>
</dbReference>
<dbReference type="RefSeq" id="WP_217748174.1">
    <property type="nucleotide sequence ID" value="NZ_JAHOEB010000083.1"/>
</dbReference>
<dbReference type="AlphaFoldDB" id="A0AAW4N0E9"/>
<comment type="caution">
    <text evidence="2">The sequence shown here is derived from an EMBL/GenBank/DDBJ whole genome shotgun (WGS) entry which is preliminary data.</text>
</comment>
<dbReference type="PANTHER" id="PTHR45947">
    <property type="entry name" value="SULFOQUINOVOSYL TRANSFERASE SQD2"/>
    <property type="match status" value="1"/>
</dbReference>
<evidence type="ECO:0000259" key="1">
    <source>
        <dbReference type="Pfam" id="PF00534"/>
    </source>
</evidence>
<sequence length="371" mass="43439">MKNILMIGMTPNPGGIESFIMTFYRYLKKYYRIDFLTTFDTCAYSKEILENQSQIFTIKSSQFKDSSNFKKEVSDFFKHHHYDIIWFNACDLGNLGLLKYAYLSSPEKVIVHAHNNDFMQKGKKALFYKFMHYRNKKKVKQYATDYFACSELAGEFFFEDEVRQSPHYHIINNAIDSKRFKFVSEMRNIYRRDLHLENKITIINTARFNYQKNLLFLIDIFEELKNRDDRFELVLVGDGELRGELEQKISDLNLTDSVQLLGLRSDIPELLSAADIFLFPSRFEGFGISLLEAQASGLLSFTSKTVVPESVGITDLLTYISLDESPVEWADMIYSQFTSRDIDRNKYTDIIKEKGFDIDTEAKRLKSYLDD</sequence>
<protein>
    <submittedName>
        <fullName evidence="2">Glycosyltransferase</fullName>
        <ecNumber evidence="2">2.4.-.-</ecNumber>
    </submittedName>
</protein>
<reference evidence="2" key="1">
    <citation type="submission" date="2021-06" db="EMBL/GenBank/DDBJ databases">
        <title>Collection of gut derived symbiotic bacterial strains cultured from healthy donors.</title>
        <authorList>
            <person name="Lin H."/>
            <person name="Littmann E."/>
            <person name="Pamer E.G."/>
        </authorList>
    </citation>
    <scope>NUCLEOTIDE SEQUENCE</scope>
    <source>
        <strain evidence="2">MSK.21.82</strain>
    </source>
</reference>
<proteinExistence type="predicted"/>
<dbReference type="Proteomes" id="UP001196408">
    <property type="component" value="Unassembled WGS sequence"/>
</dbReference>
<dbReference type="InterPro" id="IPR050194">
    <property type="entry name" value="Glycosyltransferase_grp1"/>
</dbReference>
<dbReference type="InterPro" id="IPR001296">
    <property type="entry name" value="Glyco_trans_1"/>
</dbReference>
<dbReference type="EC" id="2.4.-.-" evidence="2"/>
<name>A0AAW4N0E9_9FIRM</name>
<evidence type="ECO:0000313" key="2">
    <source>
        <dbReference type="EMBL" id="MBV3383499.1"/>
    </source>
</evidence>
<keyword evidence="2" id="KW-0808">Transferase</keyword>